<keyword evidence="4" id="KW-1185">Reference proteome</keyword>
<name>A0A6A6LW84_HEVBR</name>
<dbReference type="SUPFAM" id="SSF50249">
    <property type="entry name" value="Nucleic acid-binding proteins"/>
    <property type="match status" value="1"/>
</dbReference>
<proteinExistence type="predicted"/>
<organism evidence="3 4">
    <name type="scientific">Hevea brasiliensis</name>
    <name type="common">Para rubber tree</name>
    <name type="synonym">Siphonia brasiliensis</name>
    <dbReference type="NCBI Taxonomy" id="3981"/>
    <lineage>
        <taxon>Eukaryota</taxon>
        <taxon>Viridiplantae</taxon>
        <taxon>Streptophyta</taxon>
        <taxon>Embryophyta</taxon>
        <taxon>Tracheophyta</taxon>
        <taxon>Spermatophyta</taxon>
        <taxon>Magnoliopsida</taxon>
        <taxon>eudicotyledons</taxon>
        <taxon>Gunneridae</taxon>
        <taxon>Pentapetalae</taxon>
        <taxon>rosids</taxon>
        <taxon>fabids</taxon>
        <taxon>Malpighiales</taxon>
        <taxon>Euphorbiaceae</taxon>
        <taxon>Crotonoideae</taxon>
        <taxon>Micrandreae</taxon>
        <taxon>Hevea</taxon>
    </lineage>
</organism>
<dbReference type="EMBL" id="JAAGAX010000009">
    <property type="protein sequence ID" value="KAF2304777.1"/>
    <property type="molecule type" value="Genomic_DNA"/>
</dbReference>
<sequence length="127" mass="14692">MPNFAFFSLRVLAKDFISNFADANGEAKYMNILQDLANHKSRAVKIDFEDLLNYKDLDEEFFRRVTKNTRRYIGIFAAATDEVMPASTEPFPDDERDILMTQRSEDATENPDGSDPQQKMPAEIKRY</sequence>
<dbReference type="Pfam" id="PF14551">
    <property type="entry name" value="MCM_N"/>
    <property type="match status" value="1"/>
</dbReference>
<feature type="domain" description="MCM N-terminal" evidence="2">
    <location>
        <begin position="14"/>
        <end position="95"/>
    </location>
</feature>
<gene>
    <name evidence="3" type="ORF">GH714_037935</name>
</gene>
<dbReference type="Proteomes" id="UP000467840">
    <property type="component" value="Chromosome 16"/>
</dbReference>
<feature type="region of interest" description="Disordered" evidence="1">
    <location>
        <begin position="85"/>
        <end position="127"/>
    </location>
</feature>
<protein>
    <recommendedName>
        <fullName evidence="2">MCM N-terminal domain-containing protein</fullName>
    </recommendedName>
</protein>
<accession>A0A6A6LW84</accession>
<evidence type="ECO:0000313" key="3">
    <source>
        <dbReference type="EMBL" id="KAF2304777.1"/>
    </source>
</evidence>
<evidence type="ECO:0000313" key="4">
    <source>
        <dbReference type="Proteomes" id="UP000467840"/>
    </source>
</evidence>
<evidence type="ECO:0000259" key="2">
    <source>
        <dbReference type="Pfam" id="PF14551"/>
    </source>
</evidence>
<dbReference type="AlphaFoldDB" id="A0A6A6LW84"/>
<evidence type="ECO:0000256" key="1">
    <source>
        <dbReference type="SAM" id="MobiDB-lite"/>
    </source>
</evidence>
<dbReference type="Gene3D" id="3.30.1640.10">
    <property type="entry name" value="mini-chromosome maintenance (MCM) complex, chain A, domain 1"/>
    <property type="match status" value="1"/>
</dbReference>
<dbReference type="InterPro" id="IPR027925">
    <property type="entry name" value="MCM_N"/>
</dbReference>
<comment type="caution">
    <text evidence="3">The sequence shown here is derived from an EMBL/GenBank/DDBJ whole genome shotgun (WGS) entry which is preliminary data.</text>
</comment>
<dbReference type="InterPro" id="IPR012340">
    <property type="entry name" value="NA-bd_OB-fold"/>
</dbReference>
<reference evidence="3 4" key="1">
    <citation type="journal article" date="2020" name="Mol. Plant">
        <title>The Chromosome-Based Rubber Tree Genome Provides New Insights into Spurge Genome Evolution and Rubber Biosynthesis.</title>
        <authorList>
            <person name="Liu J."/>
            <person name="Shi C."/>
            <person name="Shi C.C."/>
            <person name="Li W."/>
            <person name="Zhang Q.J."/>
            <person name="Zhang Y."/>
            <person name="Li K."/>
            <person name="Lu H.F."/>
            <person name="Shi C."/>
            <person name="Zhu S.T."/>
            <person name="Xiao Z.Y."/>
            <person name="Nan H."/>
            <person name="Yue Y."/>
            <person name="Zhu X.G."/>
            <person name="Wu Y."/>
            <person name="Hong X.N."/>
            <person name="Fan G.Y."/>
            <person name="Tong Y."/>
            <person name="Zhang D."/>
            <person name="Mao C.L."/>
            <person name="Liu Y.L."/>
            <person name="Hao S.J."/>
            <person name="Liu W.Q."/>
            <person name="Lv M.Q."/>
            <person name="Zhang H.B."/>
            <person name="Liu Y."/>
            <person name="Hu-Tang G.R."/>
            <person name="Wang J.P."/>
            <person name="Wang J.H."/>
            <person name="Sun Y.H."/>
            <person name="Ni S.B."/>
            <person name="Chen W.B."/>
            <person name="Zhang X.C."/>
            <person name="Jiao Y.N."/>
            <person name="Eichler E.E."/>
            <person name="Li G.H."/>
            <person name="Liu X."/>
            <person name="Gao L.Z."/>
        </authorList>
    </citation>
    <scope>NUCLEOTIDE SEQUENCE [LARGE SCALE GENOMIC DNA]</scope>
    <source>
        <strain evidence="4">cv. GT1</strain>
        <tissue evidence="3">Leaf</tissue>
    </source>
</reference>